<dbReference type="PANTHER" id="PTHR23528">
    <property type="match status" value="1"/>
</dbReference>
<feature type="transmembrane region" description="Helical" evidence="6">
    <location>
        <begin position="389"/>
        <end position="410"/>
    </location>
</feature>
<feature type="transmembrane region" description="Helical" evidence="6">
    <location>
        <begin position="327"/>
        <end position="351"/>
    </location>
</feature>
<evidence type="ECO:0000256" key="2">
    <source>
        <dbReference type="ARBA" id="ARBA00022448"/>
    </source>
</evidence>
<feature type="transmembrane region" description="Helical" evidence="6">
    <location>
        <begin position="303"/>
        <end position="321"/>
    </location>
</feature>
<evidence type="ECO:0000256" key="6">
    <source>
        <dbReference type="SAM" id="Phobius"/>
    </source>
</evidence>
<feature type="transmembrane region" description="Helical" evidence="6">
    <location>
        <begin position="363"/>
        <end position="383"/>
    </location>
</feature>
<keyword evidence="3 6" id="KW-0812">Transmembrane</keyword>
<name>A0A920CX76_9BACL</name>
<reference evidence="8" key="1">
    <citation type="submission" date="2021-03" db="EMBL/GenBank/DDBJ databases">
        <title>Antimicrobial resistance genes in bacteria isolated from Japanese honey, and their potential for conferring macrolide and lincosamide resistance in the American foulbrood pathogen Paenibacillus larvae.</title>
        <authorList>
            <person name="Okamoto M."/>
            <person name="Kumagai M."/>
            <person name="Kanamori H."/>
            <person name="Takamatsu D."/>
        </authorList>
    </citation>
    <scope>NUCLEOTIDE SEQUENCE</scope>
    <source>
        <strain evidence="8">J40TS1</strain>
    </source>
</reference>
<evidence type="ECO:0000313" key="8">
    <source>
        <dbReference type="EMBL" id="GIP16626.1"/>
    </source>
</evidence>
<dbReference type="Pfam" id="PF07690">
    <property type="entry name" value="MFS_1"/>
    <property type="match status" value="1"/>
</dbReference>
<comment type="subcellular location">
    <subcellularLocation>
        <location evidence="1">Cell membrane</location>
        <topology evidence="1">Multi-pass membrane protein</topology>
    </subcellularLocation>
</comment>
<dbReference type="AlphaFoldDB" id="A0A920CX76"/>
<evidence type="ECO:0000256" key="3">
    <source>
        <dbReference type="ARBA" id="ARBA00022692"/>
    </source>
</evidence>
<feature type="transmembrane region" description="Helical" evidence="6">
    <location>
        <begin position="74"/>
        <end position="91"/>
    </location>
</feature>
<dbReference type="GO" id="GO:0022857">
    <property type="term" value="F:transmembrane transporter activity"/>
    <property type="evidence" value="ECO:0007669"/>
    <property type="project" value="InterPro"/>
</dbReference>
<organism evidence="8 9">
    <name type="scientific">Paenibacillus montaniterrae</name>
    <dbReference type="NCBI Taxonomy" id="429341"/>
    <lineage>
        <taxon>Bacteria</taxon>
        <taxon>Bacillati</taxon>
        <taxon>Bacillota</taxon>
        <taxon>Bacilli</taxon>
        <taxon>Bacillales</taxon>
        <taxon>Paenibacillaceae</taxon>
        <taxon>Paenibacillus</taxon>
    </lineage>
</organism>
<keyword evidence="9" id="KW-1185">Reference proteome</keyword>
<gene>
    <name evidence="8" type="ORF">J40TS1_22680</name>
</gene>
<dbReference type="InterPro" id="IPR011701">
    <property type="entry name" value="MFS"/>
</dbReference>
<dbReference type="Gene3D" id="1.20.1250.20">
    <property type="entry name" value="MFS general substrate transporter like domains"/>
    <property type="match status" value="2"/>
</dbReference>
<dbReference type="EMBL" id="BOSE01000003">
    <property type="protein sequence ID" value="GIP16626.1"/>
    <property type="molecule type" value="Genomic_DNA"/>
</dbReference>
<feature type="transmembrane region" description="Helical" evidence="6">
    <location>
        <begin position="135"/>
        <end position="155"/>
    </location>
</feature>
<keyword evidence="4 6" id="KW-1133">Transmembrane helix</keyword>
<dbReference type="SUPFAM" id="SSF103473">
    <property type="entry name" value="MFS general substrate transporter"/>
    <property type="match status" value="1"/>
</dbReference>
<feature type="transmembrane region" description="Helical" evidence="6">
    <location>
        <begin position="97"/>
        <end position="114"/>
    </location>
</feature>
<evidence type="ECO:0000256" key="1">
    <source>
        <dbReference type="ARBA" id="ARBA00004651"/>
    </source>
</evidence>
<accession>A0A920CX76</accession>
<protein>
    <submittedName>
        <fullName evidence="8">MFS transporter</fullName>
    </submittedName>
</protein>
<feature type="transmembrane region" description="Helical" evidence="6">
    <location>
        <begin position="161"/>
        <end position="181"/>
    </location>
</feature>
<evidence type="ECO:0000259" key="7">
    <source>
        <dbReference type="PROSITE" id="PS50850"/>
    </source>
</evidence>
<feature type="transmembrane region" description="Helical" evidence="6">
    <location>
        <begin position="233"/>
        <end position="254"/>
    </location>
</feature>
<sequence length="415" mass="45821">MKKTWLLGFGFFSISLVWALYNAFVPLFLKKYLDSAAIIGFMMTLDNYFGLFLQPFIGRKSDKTDTKFGKRMPYLIVGMPLAALFGALIPLHTSYSLLITFMVLMNLSMSLYRSPTVALMPDITPPHKRTQANGIINLMGGLGSILAFTVGSKLYDQHIALPFFTSSALTLISLCILMLFIRERRDALEYVPAAKATIDKQPGIEQQPTRVWGRPHTLLAAAKRELKPYTLEWTLPTILLLGAIYFWFFSYQGIEALFTLYATEELSLSDSQASMSLAFFSVAFVAAAIPAGYLGAKLGKKQVICFGIIGLMILFVIISFVNDMTTLRTLLLLGGVCWALININSYPYVISLGKQSSIGTRTGIYYIASSLAALSSPPLMGLFMDKLGYSSLFFVAAGGMLLALGFIIFVKDHNS</sequence>
<dbReference type="Proteomes" id="UP000683139">
    <property type="component" value="Unassembled WGS sequence"/>
</dbReference>
<comment type="caution">
    <text evidence="8">The sequence shown here is derived from an EMBL/GenBank/DDBJ whole genome shotgun (WGS) entry which is preliminary data.</text>
</comment>
<dbReference type="InterPro" id="IPR036259">
    <property type="entry name" value="MFS_trans_sf"/>
</dbReference>
<dbReference type="RefSeq" id="WP_213515007.1">
    <property type="nucleotide sequence ID" value="NZ_BOSE01000003.1"/>
</dbReference>
<dbReference type="GO" id="GO:0005886">
    <property type="term" value="C:plasma membrane"/>
    <property type="evidence" value="ECO:0007669"/>
    <property type="project" value="UniProtKB-SubCell"/>
</dbReference>
<feature type="domain" description="Major facilitator superfamily (MFS) profile" evidence="7">
    <location>
        <begin position="3"/>
        <end position="415"/>
    </location>
</feature>
<dbReference type="PANTHER" id="PTHR23528:SF1">
    <property type="entry name" value="MAJOR FACILITATOR SUPERFAMILY (MFS) PROFILE DOMAIN-CONTAINING PROTEIN"/>
    <property type="match status" value="1"/>
</dbReference>
<keyword evidence="2" id="KW-0813">Transport</keyword>
<dbReference type="PROSITE" id="PS50850">
    <property type="entry name" value="MFS"/>
    <property type="match status" value="1"/>
</dbReference>
<proteinExistence type="predicted"/>
<evidence type="ECO:0000313" key="9">
    <source>
        <dbReference type="Proteomes" id="UP000683139"/>
    </source>
</evidence>
<keyword evidence="5 6" id="KW-0472">Membrane</keyword>
<feature type="transmembrane region" description="Helical" evidence="6">
    <location>
        <begin position="274"/>
        <end position="296"/>
    </location>
</feature>
<dbReference type="InterPro" id="IPR020846">
    <property type="entry name" value="MFS_dom"/>
</dbReference>
<evidence type="ECO:0000256" key="4">
    <source>
        <dbReference type="ARBA" id="ARBA00022989"/>
    </source>
</evidence>
<evidence type="ECO:0000256" key="5">
    <source>
        <dbReference type="ARBA" id="ARBA00023136"/>
    </source>
</evidence>
<feature type="transmembrane region" description="Helical" evidence="6">
    <location>
        <begin position="35"/>
        <end position="53"/>
    </location>
</feature>